<dbReference type="InterPro" id="IPR020256">
    <property type="entry name" value="Spore_coat_CotJA"/>
</dbReference>
<proteinExistence type="predicted"/>
<dbReference type="Pfam" id="PF11007">
    <property type="entry name" value="CotJA"/>
    <property type="match status" value="1"/>
</dbReference>
<dbReference type="Proteomes" id="UP000273083">
    <property type="component" value="Unassembled WGS sequence"/>
</dbReference>
<dbReference type="AlphaFoldDB" id="A0A3N1XB36"/>
<evidence type="ECO:0000259" key="1">
    <source>
        <dbReference type="Pfam" id="PF12652"/>
    </source>
</evidence>
<comment type="caution">
    <text evidence="2">The sequence shown here is derived from an EMBL/GenBank/DDBJ whole genome shotgun (WGS) entry which is preliminary data.</text>
</comment>
<dbReference type="Pfam" id="PF12652">
    <property type="entry name" value="CotJB"/>
    <property type="match status" value="1"/>
</dbReference>
<gene>
    <name evidence="2" type="ORF">EDD66_112110</name>
</gene>
<dbReference type="OrthoDB" id="9804099at2"/>
<name>A0A3N1XB36_9FIRM</name>
<accession>A0A3N1XB36</accession>
<dbReference type="EMBL" id="RJVG01000012">
    <property type="protein sequence ID" value="ROR23979.1"/>
    <property type="molecule type" value="Genomic_DNA"/>
</dbReference>
<feature type="domain" description="Protein CotJB" evidence="1">
    <location>
        <begin position="69"/>
        <end position="149"/>
    </location>
</feature>
<reference evidence="2 3" key="1">
    <citation type="submission" date="2018-11" db="EMBL/GenBank/DDBJ databases">
        <title>Genomic Encyclopedia of Type Strains, Phase IV (KMG-IV): sequencing the most valuable type-strain genomes for metagenomic binning, comparative biology and taxonomic classification.</title>
        <authorList>
            <person name="Goeker M."/>
        </authorList>
    </citation>
    <scope>NUCLEOTIDE SEQUENCE [LARGE SCALE GENOMIC DNA]</scope>
    <source>
        <strain evidence="2 3">DSM 26537</strain>
    </source>
</reference>
<evidence type="ECO:0000313" key="3">
    <source>
        <dbReference type="Proteomes" id="UP000273083"/>
    </source>
</evidence>
<evidence type="ECO:0000313" key="2">
    <source>
        <dbReference type="EMBL" id="ROR23979.1"/>
    </source>
</evidence>
<organism evidence="2 3">
    <name type="scientific">Mobilisporobacter senegalensis</name>
    <dbReference type="NCBI Taxonomy" id="1329262"/>
    <lineage>
        <taxon>Bacteria</taxon>
        <taxon>Bacillati</taxon>
        <taxon>Bacillota</taxon>
        <taxon>Clostridia</taxon>
        <taxon>Lachnospirales</taxon>
        <taxon>Lachnospiraceae</taxon>
        <taxon>Mobilisporobacter</taxon>
    </lineage>
</organism>
<protein>
    <submittedName>
        <fullName evidence="2">Spore coat associated protein JA (CotJA)</fullName>
    </submittedName>
</protein>
<sequence length="153" mass="17514">MSGNYLAIVNVPVQEWGELYSEEEAMNIGTIFHDLNKPFFAAESVLTSINPIASSEGNAGKTKEQSDREQLMTKITQISFFLDDLTLYLDTHEKDIQAIQLYREKIKECDQLKKQFAQEFYPLTRPCIPFCISDSEISFCWQEGPMPWEGACV</sequence>
<dbReference type="RefSeq" id="WP_123610591.1">
    <property type="nucleotide sequence ID" value="NZ_RJVG01000012.1"/>
</dbReference>
<keyword evidence="3" id="KW-1185">Reference proteome</keyword>
<dbReference type="InterPro" id="IPR024207">
    <property type="entry name" value="CotJB_dom"/>
</dbReference>